<dbReference type="Proteomes" id="UP000284178">
    <property type="component" value="Unassembled WGS sequence"/>
</dbReference>
<keyword evidence="5" id="KW-1185">Reference proteome</keyword>
<organism evidence="4 5">
    <name type="scientific">Holdemania filiformis</name>
    <dbReference type="NCBI Taxonomy" id="61171"/>
    <lineage>
        <taxon>Bacteria</taxon>
        <taxon>Bacillati</taxon>
        <taxon>Bacillota</taxon>
        <taxon>Erysipelotrichia</taxon>
        <taxon>Erysipelotrichales</taxon>
        <taxon>Erysipelotrichaceae</taxon>
        <taxon>Holdemania</taxon>
    </lineage>
</organism>
<comment type="similarity">
    <text evidence="1">Belongs to the V-ATPase F subunit family.</text>
</comment>
<evidence type="ECO:0000256" key="2">
    <source>
        <dbReference type="ARBA" id="ARBA00022448"/>
    </source>
</evidence>
<sequence>MKLYLISDNIDTQMGMRLAGVEGVVVHERDEVLAALNKAIEDPEIAIVLMTTKIVNTCPDVVSDYKLRLSKPLLVEIPDRHGSAKIGETIDRYISEAIGIKL</sequence>
<dbReference type="GeneID" id="83014124"/>
<evidence type="ECO:0000256" key="1">
    <source>
        <dbReference type="ARBA" id="ARBA00010148"/>
    </source>
</evidence>
<dbReference type="AlphaFoldDB" id="A0A412G6V3"/>
<keyword evidence="3" id="KW-0406">Ion transport</keyword>
<reference evidence="4 5" key="1">
    <citation type="submission" date="2018-08" db="EMBL/GenBank/DDBJ databases">
        <title>A genome reference for cultivated species of the human gut microbiota.</title>
        <authorList>
            <person name="Zou Y."/>
            <person name="Xue W."/>
            <person name="Luo G."/>
        </authorList>
    </citation>
    <scope>NUCLEOTIDE SEQUENCE [LARGE SCALE GENOMIC DNA]</scope>
    <source>
        <strain evidence="4 5">AF24-29</strain>
    </source>
</reference>
<dbReference type="GO" id="GO:0046961">
    <property type="term" value="F:proton-transporting ATPase activity, rotational mechanism"/>
    <property type="evidence" value="ECO:0007669"/>
    <property type="project" value="InterPro"/>
</dbReference>
<evidence type="ECO:0000313" key="5">
    <source>
        <dbReference type="Proteomes" id="UP000284178"/>
    </source>
</evidence>
<dbReference type="InterPro" id="IPR036906">
    <property type="entry name" value="ATPase_V1_fsu_sf"/>
</dbReference>
<comment type="caution">
    <text evidence="4">The sequence shown here is derived from an EMBL/GenBank/DDBJ whole genome shotgun (WGS) entry which is preliminary data.</text>
</comment>
<dbReference type="Pfam" id="PF01990">
    <property type="entry name" value="ATP-synt_F"/>
    <property type="match status" value="1"/>
</dbReference>
<keyword evidence="2" id="KW-0813">Transport</keyword>
<gene>
    <name evidence="4" type="ORF">DWY25_01715</name>
</gene>
<accession>A0A412G6V3</accession>
<dbReference type="InterPro" id="IPR008218">
    <property type="entry name" value="ATPase_V1-cplx_f_g_su"/>
</dbReference>
<protein>
    <submittedName>
        <fullName evidence="4">V-type ATP synthase subunit F</fullName>
    </submittedName>
</protein>
<evidence type="ECO:0000313" key="4">
    <source>
        <dbReference type="EMBL" id="RGR77037.1"/>
    </source>
</evidence>
<dbReference type="EMBL" id="QRUP01000001">
    <property type="protein sequence ID" value="RGR77037.1"/>
    <property type="molecule type" value="Genomic_DNA"/>
</dbReference>
<dbReference type="SUPFAM" id="SSF159468">
    <property type="entry name" value="AtpF-like"/>
    <property type="match status" value="1"/>
</dbReference>
<dbReference type="RefSeq" id="WP_006060814.1">
    <property type="nucleotide sequence ID" value="NZ_CABJCV010000001.1"/>
</dbReference>
<proteinExistence type="inferred from homology"/>
<dbReference type="Gene3D" id="3.40.50.10580">
    <property type="entry name" value="ATPase, V1 complex, subunit F"/>
    <property type="match status" value="1"/>
</dbReference>
<evidence type="ECO:0000256" key="3">
    <source>
        <dbReference type="ARBA" id="ARBA00023065"/>
    </source>
</evidence>
<name>A0A412G6V3_9FIRM</name>